<dbReference type="GO" id="GO:0008610">
    <property type="term" value="P:lipid biosynthetic process"/>
    <property type="evidence" value="ECO:0007669"/>
    <property type="project" value="UniProtKB-ARBA"/>
</dbReference>
<dbReference type="Pfam" id="PF00668">
    <property type="entry name" value="Condensation"/>
    <property type="match status" value="1"/>
</dbReference>
<feature type="region of interest" description="Disordered" evidence="1">
    <location>
        <begin position="186"/>
        <end position="209"/>
    </location>
</feature>
<reference evidence="3" key="1">
    <citation type="submission" date="2014-01" db="EMBL/GenBank/DDBJ databases">
        <authorList>
            <person name="Brown-Elliot B."/>
            <person name="Wallace R."/>
            <person name="Lenaerts A."/>
            <person name="Ordway D."/>
            <person name="DeGroote M.A."/>
            <person name="Parker T."/>
            <person name="Sizemore C."/>
            <person name="Tallon L.J."/>
            <person name="Sadzewicz L.K."/>
            <person name="Sengamalay N."/>
            <person name="Fraser C.M."/>
            <person name="Hine E."/>
            <person name="Shefchek K.A."/>
            <person name="Das S.P."/>
            <person name="Tettelin H."/>
        </authorList>
    </citation>
    <scope>NUCLEOTIDE SEQUENCE [LARGE SCALE GENOMIC DNA]</scope>
    <source>
        <strain evidence="3">4042</strain>
    </source>
</reference>
<dbReference type="PATRIC" id="fig|1299334.3.peg.1814"/>
<feature type="domain" description="Condensation" evidence="2">
    <location>
        <begin position="12"/>
        <end position="141"/>
    </location>
</feature>
<proteinExistence type="predicted"/>
<dbReference type="Gene3D" id="3.30.559.10">
    <property type="entry name" value="Chloramphenicol acetyltransferase-like domain"/>
    <property type="match status" value="1"/>
</dbReference>
<sequence>MVSALWVSSTRQLVLTIHHLAVDGVSWRILLEDLNIAWAQHRGGQPVALPATGTSFTRWASLLSRYARRPDVVATAEVWRQVAATPAALPAVRPETDTFAAAGYLSASLDAHDTRMLLGEVPAAFHAGVHDILLIGFALAVAQLGPLAAPRSASTSRATAATRTLPRRRPVAHGGVVHHQVPGVVDGRPVALGAGSDRRTRAGSGDQAR</sequence>
<evidence type="ECO:0000313" key="3">
    <source>
        <dbReference type="EMBL" id="EUA68316.1"/>
    </source>
</evidence>
<dbReference type="PANTHER" id="PTHR45398:SF1">
    <property type="entry name" value="ENZYME, PUTATIVE (JCVI)-RELATED"/>
    <property type="match status" value="1"/>
</dbReference>
<gene>
    <name evidence="3" type="ORF">I553_10465</name>
</gene>
<evidence type="ECO:0000259" key="2">
    <source>
        <dbReference type="Pfam" id="PF00668"/>
    </source>
</evidence>
<organism evidence="3">
    <name type="scientific">Mycobacterium xenopi 4042</name>
    <dbReference type="NCBI Taxonomy" id="1299334"/>
    <lineage>
        <taxon>Bacteria</taxon>
        <taxon>Bacillati</taxon>
        <taxon>Actinomycetota</taxon>
        <taxon>Actinomycetes</taxon>
        <taxon>Mycobacteriales</taxon>
        <taxon>Mycobacteriaceae</taxon>
        <taxon>Mycobacterium</taxon>
    </lineage>
</organism>
<dbReference type="EMBL" id="JAOB01000016">
    <property type="protein sequence ID" value="EUA68316.1"/>
    <property type="molecule type" value="Genomic_DNA"/>
</dbReference>
<dbReference type="InterPro" id="IPR023213">
    <property type="entry name" value="CAT-like_dom_sf"/>
</dbReference>
<dbReference type="SUPFAM" id="SSF52777">
    <property type="entry name" value="CoA-dependent acyltransferases"/>
    <property type="match status" value="1"/>
</dbReference>
<name>X8DJY2_MYCXE</name>
<dbReference type="PANTHER" id="PTHR45398">
    <property type="match status" value="1"/>
</dbReference>
<dbReference type="InterPro" id="IPR001242">
    <property type="entry name" value="Condensation_dom"/>
</dbReference>
<dbReference type="Gene3D" id="3.30.559.30">
    <property type="entry name" value="Nonribosomal peptide synthetase, condensation domain"/>
    <property type="match status" value="1"/>
</dbReference>
<evidence type="ECO:0000256" key="1">
    <source>
        <dbReference type="SAM" id="MobiDB-lite"/>
    </source>
</evidence>
<dbReference type="AlphaFoldDB" id="X8DJY2"/>
<dbReference type="GO" id="GO:0003824">
    <property type="term" value="F:catalytic activity"/>
    <property type="evidence" value="ECO:0007669"/>
    <property type="project" value="InterPro"/>
</dbReference>
<comment type="caution">
    <text evidence="3">The sequence shown here is derived from an EMBL/GenBank/DDBJ whole genome shotgun (WGS) entry which is preliminary data.</text>
</comment>
<accession>X8DJY2</accession>
<protein>
    <submittedName>
        <fullName evidence="3">Condensation domain protein</fullName>
    </submittedName>
</protein>